<evidence type="ECO:0000313" key="2">
    <source>
        <dbReference type="Proteomes" id="UP000184388"/>
    </source>
</evidence>
<reference evidence="2" key="1">
    <citation type="submission" date="2016-11" db="EMBL/GenBank/DDBJ databases">
        <authorList>
            <person name="Jaros S."/>
            <person name="Januszkiewicz K."/>
            <person name="Wedrychowicz H."/>
        </authorList>
    </citation>
    <scope>NUCLEOTIDE SEQUENCE [LARGE SCALE GENOMIC DNA]</scope>
    <source>
        <strain evidence="2">CGMCC 4.3555</strain>
    </source>
</reference>
<proteinExistence type="predicted"/>
<comment type="caution">
    <text evidence="1">The sequence shown here is derived from an EMBL/GenBank/DDBJ whole genome shotgun (WGS) entry which is preliminary data.</text>
</comment>
<dbReference type="Proteomes" id="UP000184388">
    <property type="component" value="Unassembled WGS sequence"/>
</dbReference>
<accession>A0A9X8N0G7</accession>
<protein>
    <submittedName>
        <fullName evidence="1">Uncharacterized protein</fullName>
    </submittedName>
</protein>
<dbReference type="EMBL" id="FRBK01000011">
    <property type="protein sequence ID" value="SHM52090.1"/>
    <property type="molecule type" value="Genomic_DNA"/>
</dbReference>
<sequence>MYHHTDQRNGTPPMPGSIWCNSCDSWFNPITNTCRCNNR</sequence>
<dbReference type="AlphaFoldDB" id="A0A9X8N0G7"/>
<gene>
    <name evidence="1" type="ORF">SAMN05216268_111288</name>
</gene>
<organism evidence="1 2">
    <name type="scientific">Streptomyces yunnanensis</name>
    <dbReference type="NCBI Taxonomy" id="156453"/>
    <lineage>
        <taxon>Bacteria</taxon>
        <taxon>Bacillati</taxon>
        <taxon>Actinomycetota</taxon>
        <taxon>Actinomycetes</taxon>
        <taxon>Kitasatosporales</taxon>
        <taxon>Streptomycetaceae</taxon>
        <taxon>Streptomyces</taxon>
    </lineage>
</organism>
<name>A0A9X8N0G7_9ACTN</name>
<evidence type="ECO:0000313" key="1">
    <source>
        <dbReference type="EMBL" id="SHM52090.1"/>
    </source>
</evidence>